<sequence length="128" mass="14885">MSVATEKSPKLQTVETLFDAMKRKDWTTIKSCLTEDVFYRVGSSEPVHGPEEVQKYLSGLYEIASFEYADVRQVLEPEGQVIFEMESHYRRLADNRPISFACTDILRVRGDKIREWRVYVDISPLFAE</sequence>
<dbReference type="InterPro" id="IPR032710">
    <property type="entry name" value="NTF2-like_dom_sf"/>
</dbReference>
<organism evidence="3 4">
    <name type="scientific">Dendronalium phyllosphericum CENA369</name>
    <dbReference type="NCBI Taxonomy" id="1725256"/>
    <lineage>
        <taxon>Bacteria</taxon>
        <taxon>Bacillati</taxon>
        <taxon>Cyanobacteriota</taxon>
        <taxon>Cyanophyceae</taxon>
        <taxon>Nostocales</taxon>
        <taxon>Nostocaceae</taxon>
        <taxon>Dendronalium</taxon>
        <taxon>Dendronalium phyllosphericum</taxon>
    </lineage>
</organism>
<dbReference type="Gene3D" id="3.10.450.50">
    <property type="match status" value="1"/>
</dbReference>
<evidence type="ECO:0000313" key="2">
    <source>
        <dbReference type="EMBL" id="MBH8574397.1"/>
    </source>
</evidence>
<dbReference type="AlphaFoldDB" id="A0A8J7I5F0"/>
<feature type="domain" description="SnoaL-like" evidence="1">
    <location>
        <begin position="14"/>
        <end position="116"/>
    </location>
</feature>
<evidence type="ECO:0000259" key="1">
    <source>
        <dbReference type="Pfam" id="PF12680"/>
    </source>
</evidence>
<name>A0A8J7I5F0_9NOST</name>
<accession>A0A8J7I5F0</accession>
<evidence type="ECO:0000313" key="3">
    <source>
        <dbReference type="EMBL" id="MBH8574398.1"/>
    </source>
</evidence>
<reference evidence="3 4" key="1">
    <citation type="journal article" date="2021" name="Int. J. Syst. Evol. Microbiol.">
        <title>Amazonocrinis nigriterrae gen. nov., sp. nov., Atlanticothrix silvestris gen. nov., sp. nov. and Dendronalium phyllosphericum gen. nov., sp. nov., nostocacean cyanobacteria from Brazilian environments.</title>
        <authorList>
            <person name="Alvarenga D.O."/>
            <person name="Andreote A.P.D."/>
            <person name="Branco L.H.Z."/>
            <person name="Delbaje E."/>
            <person name="Cruz R.B."/>
            <person name="Varani A.M."/>
            <person name="Fiore M.F."/>
        </authorList>
    </citation>
    <scope>NUCLEOTIDE SEQUENCE [LARGE SCALE GENOMIC DNA]</scope>
    <source>
        <strain evidence="3 4">CENA369</strain>
    </source>
</reference>
<dbReference type="InterPro" id="IPR037401">
    <property type="entry name" value="SnoaL-like"/>
</dbReference>
<gene>
    <name evidence="2" type="ORF">I8752_15480</name>
    <name evidence="3" type="ORF">I8752_15485</name>
</gene>
<dbReference type="SUPFAM" id="SSF54427">
    <property type="entry name" value="NTF2-like"/>
    <property type="match status" value="1"/>
</dbReference>
<dbReference type="RefSeq" id="WP_214433209.1">
    <property type="nucleotide sequence ID" value="NZ_CAWPUQ010000307.1"/>
</dbReference>
<dbReference type="Pfam" id="PF12680">
    <property type="entry name" value="SnoaL_2"/>
    <property type="match status" value="1"/>
</dbReference>
<keyword evidence="4" id="KW-1185">Reference proteome</keyword>
<proteinExistence type="predicted"/>
<dbReference type="Proteomes" id="UP000662314">
    <property type="component" value="Unassembled WGS sequence"/>
</dbReference>
<evidence type="ECO:0000313" key="4">
    <source>
        <dbReference type="Proteomes" id="UP000662314"/>
    </source>
</evidence>
<dbReference type="EMBL" id="JAECZA010000070">
    <property type="protein sequence ID" value="MBH8574398.1"/>
    <property type="molecule type" value="Genomic_DNA"/>
</dbReference>
<dbReference type="EMBL" id="JAECZA010000070">
    <property type="protein sequence ID" value="MBH8574397.1"/>
    <property type="molecule type" value="Genomic_DNA"/>
</dbReference>
<protein>
    <submittedName>
        <fullName evidence="3">Nuclear transport factor 2 family protein</fullName>
    </submittedName>
</protein>
<comment type="caution">
    <text evidence="3">The sequence shown here is derived from an EMBL/GenBank/DDBJ whole genome shotgun (WGS) entry which is preliminary data.</text>
</comment>